<dbReference type="RefSeq" id="WP_119856876.1">
    <property type="nucleotide sequence ID" value="NZ_QYYD01000011.1"/>
</dbReference>
<dbReference type="InterPro" id="IPR021762">
    <property type="entry name" value="DUF3325"/>
</dbReference>
<organism evidence="2 3">
    <name type="scientific">Rhodopseudomonas palustris</name>
    <dbReference type="NCBI Taxonomy" id="1076"/>
    <lineage>
        <taxon>Bacteria</taxon>
        <taxon>Pseudomonadati</taxon>
        <taxon>Pseudomonadota</taxon>
        <taxon>Alphaproteobacteria</taxon>
        <taxon>Hyphomicrobiales</taxon>
        <taxon>Nitrobacteraceae</taxon>
        <taxon>Rhodopseudomonas</taxon>
    </lineage>
</organism>
<feature type="transmembrane region" description="Helical" evidence="1">
    <location>
        <begin position="39"/>
        <end position="59"/>
    </location>
</feature>
<name>A0A418VDT1_RHOPL</name>
<feature type="transmembrane region" description="Helical" evidence="1">
    <location>
        <begin position="66"/>
        <end position="88"/>
    </location>
</feature>
<keyword evidence="1" id="KW-0812">Transmembrane</keyword>
<evidence type="ECO:0000313" key="3">
    <source>
        <dbReference type="Proteomes" id="UP000285523"/>
    </source>
</evidence>
<accession>A0A418VDT1</accession>
<protein>
    <submittedName>
        <fullName evidence="2">DUF3325 domain-containing protein</fullName>
    </submittedName>
</protein>
<dbReference type="Proteomes" id="UP000285523">
    <property type="component" value="Unassembled WGS sequence"/>
</dbReference>
<dbReference type="EMBL" id="QYYD01000011">
    <property type="protein sequence ID" value="RJF74302.1"/>
    <property type="molecule type" value="Genomic_DNA"/>
</dbReference>
<dbReference type="Pfam" id="PF11804">
    <property type="entry name" value="DUF3325"/>
    <property type="match status" value="1"/>
</dbReference>
<proteinExistence type="predicted"/>
<evidence type="ECO:0000313" key="2">
    <source>
        <dbReference type="EMBL" id="RJF74302.1"/>
    </source>
</evidence>
<gene>
    <name evidence="2" type="ORF">D4Q52_12425</name>
</gene>
<comment type="caution">
    <text evidence="2">The sequence shown here is derived from an EMBL/GenBank/DDBJ whole genome shotgun (WGS) entry which is preliminary data.</text>
</comment>
<keyword evidence="1" id="KW-0472">Membrane</keyword>
<keyword evidence="1" id="KW-1133">Transmembrane helix</keyword>
<dbReference type="OrthoDB" id="8242289at2"/>
<evidence type="ECO:0000256" key="1">
    <source>
        <dbReference type="SAM" id="Phobius"/>
    </source>
</evidence>
<sequence length="98" mass="10340">MIHPFALTLSLAGFGALALATRRPQREILRGSLPHRTVLALRIAGSIALLIALTMLVTVRGWGLGLVMFSGHTTLAAALVYVALIIVGRNAQGASARR</sequence>
<reference evidence="2 3" key="1">
    <citation type="submission" date="2018-09" db="EMBL/GenBank/DDBJ databases">
        <title>Draft genome sequence of Rhodopseudomonas palustris 2.1.18.</title>
        <authorList>
            <person name="Robertson S.L."/>
            <person name="Meyer T.E."/>
            <person name="Kyndt J.A."/>
        </authorList>
    </citation>
    <scope>NUCLEOTIDE SEQUENCE [LARGE SCALE GENOMIC DNA]</scope>
    <source>
        <strain evidence="2 3">2.1.18</strain>
    </source>
</reference>
<dbReference type="AlphaFoldDB" id="A0A418VDT1"/>